<gene>
    <name evidence="1" type="ORF">HETIRDRAFT_246983</name>
</gene>
<feature type="non-terminal residue" evidence="1">
    <location>
        <position position="144"/>
    </location>
</feature>
<dbReference type="KEGG" id="hir:HETIRDRAFT_246983"/>
<protein>
    <submittedName>
        <fullName evidence="1">Uncharacterized protein</fullName>
    </submittedName>
</protein>
<dbReference type="RefSeq" id="XP_009543055.1">
    <property type="nucleotide sequence ID" value="XM_009544760.1"/>
</dbReference>
<evidence type="ECO:0000313" key="2">
    <source>
        <dbReference type="Proteomes" id="UP000030671"/>
    </source>
</evidence>
<keyword evidence="2" id="KW-1185">Reference proteome</keyword>
<dbReference type="HOGENOM" id="CLU_1801052_0_0_1"/>
<sequence length="144" mass="16495">EEPGTISDDDDDDDWDEEKTLVAFLHDRGIEDSESPAPSALVDKLGPAFARSSKRAKQDVVDSLLPAMRRIRTVHEKLSEDTDRGIAAGVLEIDNACKHFEEVQLQREEELSRALSETQVRLKKLFSDLQKRYKLREQLRIDFD</sequence>
<organism evidence="1 2">
    <name type="scientific">Heterobasidion irregulare (strain TC 32-1)</name>
    <dbReference type="NCBI Taxonomy" id="747525"/>
    <lineage>
        <taxon>Eukaryota</taxon>
        <taxon>Fungi</taxon>
        <taxon>Dikarya</taxon>
        <taxon>Basidiomycota</taxon>
        <taxon>Agaricomycotina</taxon>
        <taxon>Agaricomycetes</taxon>
        <taxon>Russulales</taxon>
        <taxon>Bondarzewiaceae</taxon>
        <taxon>Heterobasidion</taxon>
        <taxon>Heterobasidion annosum species complex</taxon>
    </lineage>
</organism>
<dbReference type="eggNOG" id="ENOG502ST30">
    <property type="taxonomic scope" value="Eukaryota"/>
</dbReference>
<proteinExistence type="predicted"/>
<dbReference type="Proteomes" id="UP000030671">
    <property type="component" value="Unassembled WGS sequence"/>
</dbReference>
<reference evidence="1 2" key="1">
    <citation type="journal article" date="2012" name="New Phytol.">
        <title>Insight into trade-off between wood decay and parasitism from the genome of a fungal forest pathogen.</title>
        <authorList>
            <person name="Olson A."/>
            <person name="Aerts A."/>
            <person name="Asiegbu F."/>
            <person name="Belbahri L."/>
            <person name="Bouzid O."/>
            <person name="Broberg A."/>
            <person name="Canback B."/>
            <person name="Coutinho P.M."/>
            <person name="Cullen D."/>
            <person name="Dalman K."/>
            <person name="Deflorio G."/>
            <person name="van Diepen L.T."/>
            <person name="Dunand C."/>
            <person name="Duplessis S."/>
            <person name="Durling M."/>
            <person name="Gonthier P."/>
            <person name="Grimwood J."/>
            <person name="Fossdal C.G."/>
            <person name="Hansson D."/>
            <person name="Henrissat B."/>
            <person name="Hietala A."/>
            <person name="Himmelstrand K."/>
            <person name="Hoffmeister D."/>
            <person name="Hogberg N."/>
            <person name="James T.Y."/>
            <person name="Karlsson M."/>
            <person name="Kohler A."/>
            <person name="Kues U."/>
            <person name="Lee Y.H."/>
            <person name="Lin Y.C."/>
            <person name="Lind M."/>
            <person name="Lindquist E."/>
            <person name="Lombard V."/>
            <person name="Lucas S."/>
            <person name="Lunden K."/>
            <person name="Morin E."/>
            <person name="Murat C."/>
            <person name="Park J."/>
            <person name="Raffaello T."/>
            <person name="Rouze P."/>
            <person name="Salamov A."/>
            <person name="Schmutz J."/>
            <person name="Solheim H."/>
            <person name="Stahlberg J."/>
            <person name="Velez H."/>
            <person name="de Vries R.P."/>
            <person name="Wiebenga A."/>
            <person name="Woodward S."/>
            <person name="Yakovlev I."/>
            <person name="Garbelotto M."/>
            <person name="Martin F."/>
            <person name="Grigoriev I.V."/>
            <person name="Stenlid J."/>
        </authorList>
    </citation>
    <scope>NUCLEOTIDE SEQUENCE [LARGE SCALE GENOMIC DNA]</scope>
    <source>
        <strain evidence="1 2">TC 32-1</strain>
    </source>
</reference>
<feature type="non-terminal residue" evidence="1">
    <location>
        <position position="1"/>
    </location>
</feature>
<dbReference type="GeneID" id="20669137"/>
<dbReference type="AlphaFoldDB" id="W4KLR9"/>
<accession>W4KLR9</accession>
<dbReference type="EMBL" id="KI925455">
    <property type="protein sequence ID" value="ETW86300.1"/>
    <property type="molecule type" value="Genomic_DNA"/>
</dbReference>
<evidence type="ECO:0000313" key="1">
    <source>
        <dbReference type="EMBL" id="ETW86300.1"/>
    </source>
</evidence>
<dbReference type="InParanoid" id="W4KLR9"/>
<name>W4KLR9_HETIT</name>
<dbReference type="OrthoDB" id="2678231at2759"/>